<evidence type="ECO:0000313" key="2">
    <source>
        <dbReference type="EMBL" id="CAJ1072771.1"/>
    </source>
</evidence>
<feature type="compositionally biased region" description="Polar residues" evidence="1">
    <location>
        <begin position="97"/>
        <end position="111"/>
    </location>
</feature>
<accession>A0AAV1GFD0</accession>
<proteinExistence type="predicted"/>
<feature type="region of interest" description="Disordered" evidence="1">
    <location>
        <begin position="1"/>
        <end position="111"/>
    </location>
</feature>
<feature type="compositionally biased region" description="Polar residues" evidence="1">
    <location>
        <begin position="1"/>
        <end position="12"/>
    </location>
</feature>
<protein>
    <submittedName>
        <fullName evidence="2">Calcium/calmodulin-dependent 3',5'-cyclic nucleotide phosphodiesterase 1C</fullName>
    </submittedName>
</protein>
<dbReference type="AlphaFoldDB" id="A0AAV1GFD0"/>
<feature type="compositionally biased region" description="Basic and acidic residues" evidence="1">
    <location>
        <begin position="20"/>
        <end position="29"/>
    </location>
</feature>
<feature type="compositionally biased region" description="Polar residues" evidence="1">
    <location>
        <begin position="45"/>
        <end position="66"/>
    </location>
</feature>
<name>A0AAV1GFD0_XYRNO</name>
<dbReference type="EMBL" id="OY660877">
    <property type="protein sequence ID" value="CAJ1072771.1"/>
    <property type="molecule type" value="Genomic_DNA"/>
</dbReference>
<dbReference type="Proteomes" id="UP001178508">
    <property type="component" value="Chromosome 14"/>
</dbReference>
<keyword evidence="3" id="KW-1185">Reference proteome</keyword>
<gene>
    <name evidence="2" type="ORF">XNOV1_A034854</name>
</gene>
<organism evidence="2 3">
    <name type="scientific">Xyrichtys novacula</name>
    <name type="common">Pearly razorfish</name>
    <name type="synonym">Hemipteronotus novacula</name>
    <dbReference type="NCBI Taxonomy" id="13765"/>
    <lineage>
        <taxon>Eukaryota</taxon>
        <taxon>Metazoa</taxon>
        <taxon>Chordata</taxon>
        <taxon>Craniata</taxon>
        <taxon>Vertebrata</taxon>
        <taxon>Euteleostomi</taxon>
        <taxon>Actinopterygii</taxon>
        <taxon>Neopterygii</taxon>
        <taxon>Teleostei</taxon>
        <taxon>Neoteleostei</taxon>
        <taxon>Acanthomorphata</taxon>
        <taxon>Eupercaria</taxon>
        <taxon>Labriformes</taxon>
        <taxon>Labridae</taxon>
        <taxon>Xyrichtys</taxon>
    </lineage>
</organism>
<evidence type="ECO:0000313" key="3">
    <source>
        <dbReference type="Proteomes" id="UP001178508"/>
    </source>
</evidence>
<reference evidence="2" key="1">
    <citation type="submission" date="2023-08" db="EMBL/GenBank/DDBJ databases">
        <authorList>
            <person name="Alioto T."/>
            <person name="Alioto T."/>
            <person name="Gomez Garrido J."/>
        </authorList>
    </citation>
    <scope>NUCLEOTIDE SEQUENCE</scope>
</reference>
<evidence type="ECO:0000256" key="1">
    <source>
        <dbReference type="SAM" id="MobiDB-lite"/>
    </source>
</evidence>
<sequence>MGSVTSALTRTRNALVKVGSEPENHDPERSQSAPESDRAKKKNSRFNVSSQTGRQGSGRPSLSEVLSRQDSDGVRQTSRKKTPEGPQTVANEDAESSNRPQASFARSKSQSALWNAITAGMGIKGKEQKAPLNDPRSPEEILADELPAADEPDATEKTAIRFAARCFRFIVNYNEVAPVCALQQDIDSRVQLIIPQASFAYS</sequence>